<dbReference type="Proteomes" id="UP001156666">
    <property type="component" value="Unassembled WGS sequence"/>
</dbReference>
<feature type="chain" id="PRO_5041341721" description="DUF3575 domain-containing protein" evidence="1">
    <location>
        <begin position="22"/>
        <end position="177"/>
    </location>
</feature>
<keyword evidence="3" id="KW-1185">Reference proteome</keyword>
<reference evidence="2" key="2">
    <citation type="submission" date="2023-01" db="EMBL/GenBank/DDBJ databases">
        <title>Draft genome sequence of Portibacter lacus strain NBRC 108769.</title>
        <authorList>
            <person name="Sun Q."/>
            <person name="Mori K."/>
        </authorList>
    </citation>
    <scope>NUCLEOTIDE SEQUENCE</scope>
    <source>
        <strain evidence="2">NBRC 108769</strain>
    </source>
</reference>
<evidence type="ECO:0008006" key="4">
    <source>
        <dbReference type="Google" id="ProtNLM"/>
    </source>
</evidence>
<evidence type="ECO:0000313" key="2">
    <source>
        <dbReference type="EMBL" id="GLR18360.1"/>
    </source>
</evidence>
<dbReference type="EMBL" id="BSOH01000020">
    <property type="protein sequence ID" value="GLR18360.1"/>
    <property type="molecule type" value="Genomic_DNA"/>
</dbReference>
<organism evidence="2 3">
    <name type="scientific">Portibacter lacus</name>
    <dbReference type="NCBI Taxonomy" id="1099794"/>
    <lineage>
        <taxon>Bacteria</taxon>
        <taxon>Pseudomonadati</taxon>
        <taxon>Bacteroidota</taxon>
        <taxon>Saprospiria</taxon>
        <taxon>Saprospirales</taxon>
        <taxon>Haliscomenobacteraceae</taxon>
        <taxon>Portibacter</taxon>
    </lineage>
</organism>
<reference evidence="2" key="1">
    <citation type="journal article" date="2014" name="Int. J. Syst. Evol. Microbiol.">
        <title>Complete genome sequence of Corynebacterium casei LMG S-19264T (=DSM 44701T), isolated from a smear-ripened cheese.</title>
        <authorList>
            <consortium name="US DOE Joint Genome Institute (JGI-PGF)"/>
            <person name="Walter F."/>
            <person name="Albersmeier A."/>
            <person name="Kalinowski J."/>
            <person name="Ruckert C."/>
        </authorList>
    </citation>
    <scope>NUCLEOTIDE SEQUENCE</scope>
    <source>
        <strain evidence="2">NBRC 108769</strain>
    </source>
</reference>
<proteinExistence type="predicted"/>
<dbReference type="RefSeq" id="WP_235293725.1">
    <property type="nucleotide sequence ID" value="NZ_BSOH01000020.1"/>
</dbReference>
<keyword evidence="1" id="KW-0732">Signal</keyword>
<comment type="caution">
    <text evidence="2">The sequence shown here is derived from an EMBL/GenBank/DDBJ whole genome shotgun (WGS) entry which is preliminary data.</text>
</comment>
<evidence type="ECO:0000313" key="3">
    <source>
        <dbReference type="Proteomes" id="UP001156666"/>
    </source>
</evidence>
<sequence>MKNITIALALFLSIGAFSSYAQSSNWKDGNNEINIGIKPFHFGPTSIQYKTKLSQKNWLRMSITDLRVLDGASGFRIGIEKQKNLIMRSRITYGLEPGINFDYDRIDNDFSSYDVDLGIPVGVQIHLSKRLLLGFESRPSIGIYESYVENDSPERVTNFGGGLDFFNGIKTTLGYRF</sequence>
<accession>A0AA37WH02</accession>
<gene>
    <name evidence="2" type="ORF">GCM10007940_29760</name>
</gene>
<feature type="signal peptide" evidence="1">
    <location>
        <begin position="1"/>
        <end position="21"/>
    </location>
</feature>
<dbReference type="AlphaFoldDB" id="A0AA37WH02"/>
<protein>
    <recommendedName>
        <fullName evidence="4">DUF3575 domain-containing protein</fullName>
    </recommendedName>
</protein>
<name>A0AA37WH02_9BACT</name>
<evidence type="ECO:0000256" key="1">
    <source>
        <dbReference type="SAM" id="SignalP"/>
    </source>
</evidence>